<dbReference type="SUPFAM" id="SSF53448">
    <property type="entry name" value="Nucleotide-diphospho-sugar transferases"/>
    <property type="match status" value="1"/>
</dbReference>
<sequence length="334" mass="37650">MCKVAVVILNYNGRDHLLHFLPTLIAHSPDAEVIVADNCSTDDSLAVLQQFPSVRTILLDQNYGYAGGYNEALKQVNADYYLLVNSDVEVSPNWIAPLTHYLDENKDYAAVQPKILDFNQKDYFEYAGAAGGFIDLLGYPYCRGRVFNTLEQDTGQYDSNADIFWASGACFMIRSEVFKQAGGFDADFFAHMEEIDLCWRVKSLGLKIAFVPNSVIYHVGGGTLNKTSPRKTYLNFRNGISLLIKNLPIPMLLVALPVRLILDWMAAFLFWKNESFSHFAAVFKAHAGAMRAFPSQIKLTIRSGTRLKNQKKAILPVAYYVLRKRNYEAINNTK</sequence>
<dbReference type="Proteomes" id="UP001610063">
    <property type="component" value="Unassembled WGS sequence"/>
</dbReference>
<reference evidence="5 6" key="1">
    <citation type="journal article" date="2013" name="Int. J. Syst. Evol. Microbiol.">
        <title>Marinoscillum luteum sp. nov., isolated from marine sediment.</title>
        <authorList>
            <person name="Cha I.T."/>
            <person name="Park S.J."/>
            <person name="Kim S.J."/>
            <person name="Kim J.G."/>
            <person name="Jung M.Y."/>
            <person name="Shin K.S."/>
            <person name="Kwon K.K."/>
            <person name="Yang S.H."/>
            <person name="Seo Y.S."/>
            <person name="Rhee S.K."/>
        </authorList>
    </citation>
    <scope>NUCLEOTIDE SEQUENCE [LARGE SCALE GENOMIC DNA]</scope>
    <source>
        <strain evidence="5 6">KCTC 23939</strain>
    </source>
</reference>
<dbReference type="Gene3D" id="3.90.550.10">
    <property type="entry name" value="Spore Coat Polysaccharide Biosynthesis Protein SpsA, Chain A"/>
    <property type="match status" value="1"/>
</dbReference>
<proteinExistence type="inferred from homology"/>
<protein>
    <submittedName>
        <fullName evidence="5">Glycosyltransferase family 2 protein</fullName>
        <ecNumber evidence="5">2.4.-.-</ecNumber>
    </submittedName>
</protein>
<dbReference type="InterPro" id="IPR029044">
    <property type="entry name" value="Nucleotide-diphossugar_trans"/>
</dbReference>
<comment type="caution">
    <text evidence="5">The sequence shown here is derived from an EMBL/GenBank/DDBJ whole genome shotgun (WGS) entry which is preliminary data.</text>
</comment>
<dbReference type="Pfam" id="PF00535">
    <property type="entry name" value="Glycos_transf_2"/>
    <property type="match status" value="1"/>
</dbReference>
<evidence type="ECO:0000313" key="5">
    <source>
        <dbReference type="EMBL" id="MFH6983724.1"/>
    </source>
</evidence>
<comment type="similarity">
    <text evidence="1">Belongs to the glycosyltransferase 2 family.</text>
</comment>
<evidence type="ECO:0000313" key="6">
    <source>
        <dbReference type="Proteomes" id="UP001610063"/>
    </source>
</evidence>
<dbReference type="RefSeq" id="WP_395417263.1">
    <property type="nucleotide sequence ID" value="NZ_JBIPKE010000015.1"/>
</dbReference>
<organism evidence="5 6">
    <name type="scientific">Marinoscillum luteum</name>
    <dbReference type="NCBI Taxonomy" id="861051"/>
    <lineage>
        <taxon>Bacteria</taxon>
        <taxon>Pseudomonadati</taxon>
        <taxon>Bacteroidota</taxon>
        <taxon>Cytophagia</taxon>
        <taxon>Cytophagales</taxon>
        <taxon>Reichenbachiellaceae</taxon>
        <taxon>Marinoscillum</taxon>
    </lineage>
</organism>
<dbReference type="EMBL" id="JBIPKE010000015">
    <property type="protein sequence ID" value="MFH6983724.1"/>
    <property type="molecule type" value="Genomic_DNA"/>
</dbReference>
<dbReference type="GO" id="GO:0016757">
    <property type="term" value="F:glycosyltransferase activity"/>
    <property type="evidence" value="ECO:0007669"/>
    <property type="project" value="UniProtKB-KW"/>
</dbReference>
<keyword evidence="2 5" id="KW-0328">Glycosyltransferase</keyword>
<evidence type="ECO:0000259" key="4">
    <source>
        <dbReference type="Pfam" id="PF00535"/>
    </source>
</evidence>
<dbReference type="PANTHER" id="PTHR43179:SF12">
    <property type="entry name" value="GALACTOFURANOSYLTRANSFERASE GLFT2"/>
    <property type="match status" value="1"/>
</dbReference>
<keyword evidence="3 5" id="KW-0808">Transferase</keyword>
<keyword evidence="6" id="KW-1185">Reference proteome</keyword>
<evidence type="ECO:0000256" key="3">
    <source>
        <dbReference type="ARBA" id="ARBA00022679"/>
    </source>
</evidence>
<feature type="domain" description="Glycosyltransferase 2-like" evidence="4">
    <location>
        <begin position="6"/>
        <end position="180"/>
    </location>
</feature>
<dbReference type="CDD" id="cd04186">
    <property type="entry name" value="GT_2_like_c"/>
    <property type="match status" value="1"/>
</dbReference>
<evidence type="ECO:0000256" key="2">
    <source>
        <dbReference type="ARBA" id="ARBA00022676"/>
    </source>
</evidence>
<accession>A0ABW7NAF6</accession>
<dbReference type="InterPro" id="IPR001173">
    <property type="entry name" value="Glyco_trans_2-like"/>
</dbReference>
<gene>
    <name evidence="5" type="ORF">ACHKAR_09750</name>
</gene>
<dbReference type="PANTHER" id="PTHR43179">
    <property type="entry name" value="RHAMNOSYLTRANSFERASE WBBL"/>
    <property type="match status" value="1"/>
</dbReference>
<evidence type="ECO:0000256" key="1">
    <source>
        <dbReference type="ARBA" id="ARBA00006739"/>
    </source>
</evidence>
<dbReference type="EC" id="2.4.-.-" evidence="5"/>
<name>A0ABW7NAF6_9BACT</name>